<feature type="region of interest" description="Disordered" evidence="1">
    <location>
        <begin position="145"/>
        <end position="164"/>
    </location>
</feature>
<feature type="compositionally biased region" description="Polar residues" evidence="1">
    <location>
        <begin position="113"/>
        <end position="127"/>
    </location>
</feature>
<proteinExistence type="predicted"/>
<organism evidence="2">
    <name type="scientific">Eutreptiella gymnastica</name>
    <dbReference type="NCBI Taxonomy" id="73025"/>
    <lineage>
        <taxon>Eukaryota</taxon>
        <taxon>Discoba</taxon>
        <taxon>Euglenozoa</taxon>
        <taxon>Euglenida</taxon>
        <taxon>Spirocuta</taxon>
        <taxon>Euglenophyceae</taxon>
        <taxon>Eutreptiales</taxon>
        <taxon>Eutreptiaceae</taxon>
        <taxon>Eutreptiella</taxon>
    </lineage>
</organism>
<name>A0A7S4D0G9_9EUGL</name>
<evidence type="ECO:0000313" key="2">
    <source>
        <dbReference type="EMBL" id="CAE0812183.1"/>
    </source>
</evidence>
<dbReference type="AlphaFoldDB" id="A0A7S4D0G9"/>
<evidence type="ECO:0000256" key="1">
    <source>
        <dbReference type="SAM" id="MobiDB-lite"/>
    </source>
</evidence>
<sequence length="164" mass="17614">MEHGKARHNVTHAFPHHSTSTVGHNSISVRLGSHNPTMMAPGQAGPKVHGHGHALGKLCVPATLSTKGAMGRVPWRPPDGCRWPMRGHSSQVQHRKDGSHIKEHTWVRDGPGQASSEQTNPVDGGASCSTISHRLAICMESQEPMGCAGPSAEHPHKNPKRQNI</sequence>
<reference evidence="2" key="1">
    <citation type="submission" date="2021-01" db="EMBL/GenBank/DDBJ databases">
        <authorList>
            <person name="Corre E."/>
            <person name="Pelletier E."/>
            <person name="Niang G."/>
            <person name="Scheremetjew M."/>
            <person name="Finn R."/>
            <person name="Kale V."/>
            <person name="Holt S."/>
            <person name="Cochrane G."/>
            <person name="Meng A."/>
            <person name="Brown T."/>
            <person name="Cohen L."/>
        </authorList>
    </citation>
    <scope>NUCLEOTIDE SEQUENCE</scope>
    <source>
        <strain evidence="2">CCMP1594</strain>
    </source>
</reference>
<gene>
    <name evidence="2" type="ORF">EGYM00163_LOCUS23333</name>
</gene>
<dbReference type="EMBL" id="HBJA01066149">
    <property type="protein sequence ID" value="CAE0812183.1"/>
    <property type="molecule type" value="Transcribed_RNA"/>
</dbReference>
<feature type="compositionally biased region" description="Basic and acidic residues" evidence="1">
    <location>
        <begin position="94"/>
        <end position="107"/>
    </location>
</feature>
<accession>A0A7S4D0G9</accession>
<feature type="region of interest" description="Disordered" evidence="1">
    <location>
        <begin position="81"/>
        <end position="127"/>
    </location>
</feature>
<protein>
    <submittedName>
        <fullName evidence="2">Uncharacterized protein</fullName>
    </submittedName>
</protein>